<comment type="cofactor">
    <cofactor evidence="1">
        <name>FAD</name>
        <dbReference type="ChEBI" id="CHEBI:57692"/>
    </cofactor>
</comment>
<dbReference type="PANTHER" id="PTHR42973">
    <property type="entry name" value="BINDING OXIDOREDUCTASE, PUTATIVE (AFU_ORTHOLOGUE AFUA_1G17690)-RELATED"/>
    <property type="match status" value="1"/>
</dbReference>
<dbReference type="InParanoid" id="A0A1J7ICN7"/>
<reference evidence="7 8" key="1">
    <citation type="submission" date="2016-10" db="EMBL/GenBank/DDBJ databases">
        <title>Draft genome sequence of Coniochaeta ligniaria NRRL30616, a lignocellulolytic fungus for bioabatement of inhibitors in plant biomass hydrolysates.</title>
        <authorList>
            <consortium name="DOE Joint Genome Institute"/>
            <person name="Jimenez D.J."/>
            <person name="Hector R.E."/>
            <person name="Riley R."/>
            <person name="Sun H."/>
            <person name="Grigoriev I.V."/>
            <person name="Van Elsas J.D."/>
            <person name="Nichols N.N."/>
        </authorList>
    </citation>
    <scope>NUCLEOTIDE SEQUENCE [LARGE SCALE GENOMIC DNA]</scope>
    <source>
        <strain evidence="7 8">NRRL 30616</strain>
    </source>
</reference>
<dbReference type="Proteomes" id="UP000182658">
    <property type="component" value="Unassembled WGS sequence"/>
</dbReference>
<accession>A0A1J7ICN7</accession>
<dbReference type="InterPro" id="IPR050416">
    <property type="entry name" value="FAD-linked_Oxidoreductase"/>
</dbReference>
<dbReference type="SUPFAM" id="SSF56176">
    <property type="entry name" value="FAD-binding/transporter-associated domain-like"/>
    <property type="match status" value="1"/>
</dbReference>
<dbReference type="Gene3D" id="3.40.462.20">
    <property type="match status" value="1"/>
</dbReference>
<dbReference type="AlphaFoldDB" id="A0A1J7ICN7"/>
<dbReference type="GO" id="GO:0071949">
    <property type="term" value="F:FAD binding"/>
    <property type="evidence" value="ECO:0007669"/>
    <property type="project" value="InterPro"/>
</dbReference>
<dbReference type="Gene3D" id="3.30.465.10">
    <property type="match status" value="1"/>
</dbReference>
<sequence>MSSPNPPILHRDTTDPSTFQAHVWGRVFNKRRDTSRVPLAFVKARSTADVVAAVKLAEANDTRVSVRSGGHSWAGWSVRQDAVLVDLGDLDLDASDGEGEGERPAWAGSRVVSCPASTTGRMLNGYLKERGRMFAGGHCPDVGLGGFLLQGGMGWNCKNWGWACESVVGVDVVTAEGREVHASGIENADLFWAAKGAGPGFPAIVTRFYLLTRPLLEMYQSLYVFPISEYKRVLQWVIDISPTADPDTEIVAVASYLPGDDELTFLANFTCFKPTKAAAEAALAPIHESRPAGAKIEVFCDGTSLAKEYGTQACANPEGHRYCAENAYVSNDEDVPSVLEKGFTTLPSRKSFAIYFAMNPTSRRAPPAADSQAGMALSMQSDHYFALYTVWEDESDDERCTGWVRGVMGEVERHADGSYLGDSDFQYRRTRFWSEEAGKRLREVRRKWDPKGRICGYLDEGDRSGVDGLKNEFEWKS</sequence>
<dbReference type="InterPro" id="IPR006093">
    <property type="entry name" value="Oxy_OxRdtase_FAD_BS"/>
</dbReference>
<protein>
    <submittedName>
        <fullName evidence="7">FAD binding domain protein</fullName>
    </submittedName>
</protein>
<evidence type="ECO:0000256" key="2">
    <source>
        <dbReference type="ARBA" id="ARBA00005466"/>
    </source>
</evidence>
<evidence type="ECO:0000256" key="3">
    <source>
        <dbReference type="ARBA" id="ARBA00022630"/>
    </source>
</evidence>
<dbReference type="Pfam" id="PF01565">
    <property type="entry name" value="FAD_binding_4"/>
    <property type="match status" value="1"/>
</dbReference>
<dbReference type="GO" id="GO:0016491">
    <property type="term" value="F:oxidoreductase activity"/>
    <property type="evidence" value="ECO:0007669"/>
    <property type="project" value="UniProtKB-KW"/>
</dbReference>
<keyword evidence="8" id="KW-1185">Reference proteome</keyword>
<gene>
    <name evidence="7" type="ORF">CONLIGDRAFT_691019</name>
</gene>
<dbReference type="InterPro" id="IPR016169">
    <property type="entry name" value="FAD-bd_PCMH_sub2"/>
</dbReference>
<keyword evidence="5" id="KW-0560">Oxidoreductase</keyword>
<dbReference type="OrthoDB" id="415825at2759"/>
<comment type="similarity">
    <text evidence="2">Belongs to the oxygen-dependent FAD-linked oxidoreductase family.</text>
</comment>
<dbReference type="EMBL" id="KV875102">
    <property type="protein sequence ID" value="OIW25222.1"/>
    <property type="molecule type" value="Genomic_DNA"/>
</dbReference>
<dbReference type="PANTHER" id="PTHR42973:SF39">
    <property type="entry name" value="FAD-BINDING PCMH-TYPE DOMAIN-CONTAINING PROTEIN"/>
    <property type="match status" value="1"/>
</dbReference>
<keyword evidence="4" id="KW-0274">FAD</keyword>
<name>A0A1J7ICN7_9PEZI</name>
<dbReference type="Gene3D" id="3.30.43.10">
    <property type="entry name" value="Uridine Diphospho-n-acetylenolpyruvylglucosamine Reductase, domain 2"/>
    <property type="match status" value="1"/>
</dbReference>
<dbReference type="InterPro" id="IPR016167">
    <property type="entry name" value="FAD-bd_PCMH_sub1"/>
</dbReference>
<keyword evidence="3" id="KW-0285">Flavoprotein</keyword>
<evidence type="ECO:0000256" key="4">
    <source>
        <dbReference type="ARBA" id="ARBA00022827"/>
    </source>
</evidence>
<dbReference type="InterPro" id="IPR006094">
    <property type="entry name" value="Oxid_FAD_bind_N"/>
</dbReference>
<evidence type="ECO:0000313" key="7">
    <source>
        <dbReference type="EMBL" id="OIW25222.1"/>
    </source>
</evidence>
<organism evidence="7 8">
    <name type="scientific">Coniochaeta ligniaria NRRL 30616</name>
    <dbReference type="NCBI Taxonomy" id="1408157"/>
    <lineage>
        <taxon>Eukaryota</taxon>
        <taxon>Fungi</taxon>
        <taxon>Dikarya</taxon>
        <taxon>Ascomycota</taxon>
        <taxon>Pezizomycotina</taxon>
        <taxon>Sordariomycetes</taxon>
        <taxon>Sordariomycetidae</taxon>
        <taxon>Coniochaetales</taxon>
        <taxon>Coniochaetaceae</taxon>
        <taxon>Coniochaeta</taxon>
    </lineage>
</organism>
<dbReference type="InterPro" id="IPR016166">
    <property type="entry name" value="FAD-bd_PCMH"/>
</dbReference>
<dbReference type="STRING" id="1408157.A0A1J7ICN7"/>
<feature type="domain" description="FAD-binding PCMH-type" evidence="6">
    <location>
        <begin position="34"/>
        <end position="215"/>
    </location>
</feature>
<dbReference type="PROSITE" id="PS51387">
    <property type="entry name" value="FAD_PCMH"/>
    <property type="match status" value="1"/>
</dbReference>
<dbReference type="PROSITE" id="PS00862">
    <property type="entry name" value="OX2_COVAL_FAD"/>
    <property type="match status" value="1"/>
</dbReference>
<evidence type="ECO:0000256" key="1">
    <source>
        <dbReference type="ARBA" id="ARBA00001974"/>
    </source>
</evidence>
<evidence type="ECO:0000313" key="8">
    <source>
        <dbReference type="Proteomes" id="UP000182658"/>
    </source>
</evidence>
<proteinExistence type="inferred from homology"/>
<dbReference type="InterPro" id="IPR036318">
    <property type="entry name" value="FAD-bd_PCMH-like_sf"/>
</dbReference>
<evidence type="ECO:0000256" key="5">
    <source>
        <dbReference type="ARBA" id="ARBA00023002"/>
    </source>
</evidence>
<evidence type="ECO:0000259" key="6">
    <source>
        <dbReference type="PROSITE" id="PS51387"/>
    </source>
</evidence>